<gene>
    <name evidence="2" type="ORF">AU468_08760</name>
</gene>
<feature type="domain" description="DUF4143" evidence="1">
    <location>
        <begin position="66"/>
        <end position="231"/>
    </location>
</feature>
<keyword evidence="3" id="KW-1185">Reference proteome</keyword>
<proteinExistence type="predicted"/>
<evidence type="ECO:0000313" key="3">
    <source>
        <dbReference type="Proteomes" id="UP000237350"/>
    </source>
</evidence>
<accession>A0A2S4JNL4</accession>
<dbReference type="AlphaFoldDB" id="A0A2S4JNL4"/>
<evidence type="ECO:0000313" key="2">
    <source>
        <dbReference type="EMBL" id="POR01129.1"/>
    </source>
</evidence>
<name>A0A2S4JNL4_9SPIO</name>
<comment type="caution">
    <text evidence="2">The sequence shown here is derived from an EMBL/GenBank/DDBJ whole genome shotgun (WGS) entry which is preliminary data.</text>
</comment>
<dbReference type="Pfam" id="PF13635">
    <property type="entry name" value="DUF4143"/>
    <property type="match status" value="1"/>
</dbReference>
<evidence type="ECO:0000259" key="1">
    <source>
        <dbReference type="Pfam" id="PF13635"/>
    </source>
</evidence>
<dbReference type="Proteomes" id="UP000237350">
    <property type="component" value="Unassembled WGS sequence"/>
</dbReference>
<dbReference type="PANTHER" id="PTHR33295">
    <property type="entry name" value="ATPASE"/>
    <property type="match status" value="1"/>
</dbReference>
<sequence length="280" mass="32040">MTWFLQPWGSHLPDTAHRRALQLITEYQLTGGLPEAVVAWRTSRDTPVEGAAQVEQILNDLILGYESDFVKYSGRRDAHSIRQVFREAARQLHMEQDGTTRKFIFSELPSQLSRYERMRGPLDWLESSQLLIRVPICPNPAIPLAHQATENRFKLFYFDIGILLRTLQIPGRATLQQRIGTYRGYLLENLVAQELRAHLGVELYSWVVATSEVEFLVQLNDAVVPVEVKSSSRSRRARSLQAYIKKYTPTRAVKVTDQNYGRSGPLDTPPLYALPHLARI</sequence>
<reference evidence="3" key="1">
    <citation type="submission" date="2015-12" db="EMBL/GenBank/DDBJ databases">
        <authorList>
            <person name="Lodha T.D."/>
            <person name="Chintalapati S."/>
            <person name="Chintalapati V.R."/>
            <person name="Sravanthi T."/>
        </authorList>
    </citation>
    <scope>NUCLEOTIDE SEQUENCE [LARGE SCALE GENOMIC DNA]</scope>
    <source>
        <strain evidence="3">JC133</strain>
    </source>
</reference>
<dbReference type="RefSeq" id="WP_181015498.1">
    <property type="nucleotide sequence ID" value="NZ_LPWH01000069.1"/>
</dbReference>
<dbReference type="InterPro" id="IPR025420">
    <property type="entry name" value="DUF4143"/>
</dbReference>
<dbReference type="EMBL" id="LPWH01000069">
    <property type="protein sequence ID" value="POR01129.1"/>
    <property type="molecule type" value="Genomic_DNA"/>
</dbReference>
<dbReference type="PANTHER" id="PTHR33295:SF7">
    <property type="entry name" value="ATPASE"/>
    <property type="match status" value="1"/>
</dbReference>
<organism evidence="2 3">
    <name type="scientific">Alkalispirochaeta sphaeroplastigenens</name>
    <dbReference type="NCBI Taxonomy" id="1187066"/>
    <lineage>
        <taxon>Bacteria</taxon>
        <taxon>Pseudomonadati</taxon>
        <taxon>Spirochaetota</taxon>
        <taxon>Spirochaetia</taxon>
        <taxon>Spirochaetales</taxon>
        <taxon>Spirochaetaceae</taxon>
        <taxon>Alkalispirochaeta</taxon>
    </lineage>
</organism>
<protein>
    <recommendedName>
        <fullName evidence="1">DUF4143 domain-containing protein</fullName>
    </recommendedName>
</protein>